<dbReference type="GO" id="GO:0003857">
    <property type="term" value="F:(3S)-3-hydroxyacyl-CoA dehydrogenase (NAD+) activity"/>
    <property type="evidence" value="ECO:0007669"/>
    <property type="project" value="UniProtKB-EC"/>
</dbReference>
<keyword evidence="1 4" id="KW-0560">Oxidoreductase</keyword>
<dbReference type="SUPFAM" id="SSF51735">
    <property type="entry name" value="NAD(P)-binding Rossmann-fold domains"/>
    <property type="match status" value="2"/>
</dbReference>
<dbReference type="FunFam" id="3.40.50.720:FF:000009">
    <property type="entry name" value="Fatty oxidation complex, alpha subunit"/>
    <property type="match status" value="1"/>
</dbReference>
<dbReference type="InterPro" id="IPR013328">
    <property type="entry name" value="6PGD_dom2"/>
</dbReference>
<dbReference type="Gene3D" id="3.40.50.720">
    <property type="entry name" value="NAD(P)-binding Rossmann-like Domain"/>
    <property type="match status" value="2"/>
</dbReference>
<feature type="domain" description="3-hydroxyacyl-CoA dehydrogenase C-terminal" evidence="2">
    <location>
        <begin position="467"/>
        <end position="548"/>
    </location>
</feature>
<dbReference type="InterPro" id="IPR008927">
    <property type="entry name" value="6-PGluconate_DH-like_C_sf"/>
</dbReference>
<evidence type="ECO:0000256" key="1">
    <source>
        <dbReference type="ARBA" id="ARBA00023002"/>
    </source>
</evidence>
<reference evidence="4" key="1">
    <citation type="submission" date="2020-02" db="EMBL/GenBank/DDBJ databases">
        <authorList>
            <person name="Meier V. D."/>
        </authorList>
    </citation>
    <scope>NUCLEOTIDE SEQUENCE</scope>
    <source>
        <strain evidence="4">AVDCRST_MAG18</strain>
    </source>
</reference>
<name>A0A6J4VGL1_9BACT</name>
<dbReference type="Pfam" id="PF02737">
    <property type="entry name" value="3HCDH_N"/>
    <property type="match status" value="2"/>
</dbReference>
<dbReference type="PANTHER" id="PTHR48075:SF5">
    <property type="entry name" value="3-HYDROXYBUTYRYL-COA DEHYDROGENASE"/>
    <property type="match status" value="1"/>
</dbReference>
<dbReference type="EC" id="1.1.1.157" evidence="4"/>
<dbReference type="InterPro" id="IPR006176">
    <property type="entry name" value="3-OHacyl-CoA_DH_NAD-bd"/>
</dbReference>
<dbReference type="InterPro" id="IPR036291">
    <property type="entry name" value="NAD(P)-bd_dom_sf"/>
</dbReference>
<evidence type="ECO:0000259" key="3">
    <source>
        <dbReference type="Pfam" id="PF02737"/>
    </source>
</evidence>
<dbReference type="Pfam" id="PF00725">
    <property type="entry name" value="3HCDH"/>
    <property type="match status" value="2"/>
</dbReference>
<organism evidence="4">
    <name type="scientific">uncultured Thermomicrobiales bacterium</name>
    <dbReference type="NCBI Taxonomy" id="1645740"/>
    <lineage>
        <taxon>Bacteria</taxon>
        <taxon>Pseudomonadati</taxon>
        <taxon>Thermomicrobiota</taxon>
        <taxon>Thermomicrobia</taxon>
        <taxon>Thermomicrobiales</taxon>
        <taxon>environmental samples</taxon>
    </lineage>
</organism>
<accession>A0A6J4VGL1</accession>
<dbReference type="InterPro" id="IPR006108">
    <property type="entry name" value="3HC_DH_C"/>
</dbReference>
<feature type="domain" description="3-hydroxyacyl-CoA dehydrogenase NAD binding" evidence="3">
    <location>
        <begin position="339"/>
        <end position="462"/>
    </location>
</feature>
<dbReference type="GO" id="GO:0070403">
    <property type="term" value="F:NAD+ binding"/>
    <property type="evidence" value="ECO:0007669"/>
    <property type="project" value="InterPro"/>
</dbReference>
<dbReference type="AlphaFoldDB" id="A0A6J4VGL1"/>
<dbReference type="SUPFAM" id="SSF48179">
    <property type="entry name" value="6-phosphogluconate dehydrogenase C-terminal domain-like"/>
    <property type="match status" value="2"/>
</dbReference>
<dbReference type="EC" id="1.1.1.35" evidence="4"/>
<dbReference type="PROSITE" id="PS51257">
    <property type="entry name" value="PROKAR_LIPOPROTEIN"/>
    <property type="match status" value="1"/>
</dbReference>
<sequence length="553" mass="58093">MSAELTRVGIVGAGTMGAGIAQVAAGAGCEVVLYDIAPEIVERGLERIRAGYDRMVARARLTAEGREAALGRIAVVTTLDALATAEIVIEAAPEDATIKRQLFAELERVCTPDAILASNTSSLSITGIAGGLARPGRGVGMHFFNPAPVLPLVEVIGGAATDPATVDTVVALATRWGKTPVRAGDTPGFIVNRIARAFGGEALRIAAEGTATPAEIDRIVRAAGFRMGPFELSDLVGLDVGLAVSRALYEQTFGEPRYRPHPMQARMVAAGHLGRKTGQGFYRYEGGERVADDAVIPFAEVAPLGRPASILIAGQGAAADELALALQGAGQSVSTYSTEESTALVNAGIPRARRLRDVLLTTTVAIEATLGPRELKRAYWFELDEMLPPQIPLLALALGHGATELGSWSARPERVIGLGLAGPFASAPLVELARGERTGEAALTRAVAFLRAVGKEVAVVGDPPGQVLIRILSGLINEAAFALDDRIASAADIDTALKLGLNYPAGPIEWSERLGLDRVVTTLDGLHTYYGEERYRVAPRLRRALLAGYARLG</sequence>
<evidence type="ECO:0000313" key="4">
    <source>
        <dbReference type="EMBL" id="CAA9575748.1"/>
    </source>
</evidence>
<gene>
    <name evidence="4" type="ORF">AVDCRST_MAG18-2527</name>
</gene>
<feature type="domain" description="3-hydroxyacyl-CoA dehydrogenase C-terminal" evidence="2">
    <location>
        <begin position="188"/>
        <end position="284"/>
    </location>
</feature>
<dbReference type="GO" id="GO:0008691">
    <property type="term" value="F:3-hydroxybutyryl-CoA dehydrogenase activity"/>
    <property type="evidence" value="ECO:0007669"/>
    <property type="project" value="UniProtKB-EC"/>
</dbReference>
<proteinExistence type="predicted"/>
<dbReference type="GO" id="GO:0006635">
    <property type="term" value="P:fatty acid beta-oxidation"/>
    <property type="evidence" value="ECO:0007669"/>
    <property type="project" value="TreeGrafter"/>
</dbReference>
<dbReference type="Gene3D" id="1.10.1040.10">
    <property type="entry name" value="N-(1-d-carboxylethyl)-l-norvaline Dehydrogenase, domain 2"/>
    <property type="match status" value="2"/>
</dbReference>
<protein>
    <submittedName>
        <fullName evidence="4">3-hydroxybutyryl-CoA dehydrogenase 3-hydroxyacyl-CoA dehydrogenase</fullName>
        <ecNumber evidence="4">1.1.1.157</ecNumber>
        <ecNumber evidence="4">1.1.1.35</ecNumber>
    </submittedName>
</protein>
<dbReference type="NCBIfam" id="NF006124">
    <property type="entry name" value="PRK08268.1"/>
    <property type="match status" value="1"/>
</dbReference>
<feature type="domain" description="3-hydroxyacyl-CoA dehydrogenase NAD binding" evidence="3">
    <location>
        <begin position="8"/>
        <end position="185"/>
    </location>
</feature>
<dbReference type="EMBL" id="CADCWN010000195">
    <property type="protein sequence ID" value="CAA9575748.1"/>
    <property type="molecule type" value="Genomic_DNA"/>
</dbReference>
<evidence type="ECO:0000259" key="2">
    <source>
        <dbReference type="Pfam" id="PF00725"/>
    </source>
</evidence>
<dbReference type="PANTHER" id="PTHR48075">
    <property type="entry name" value="3-HYDROXYACYL-COA DEHYDROGENASE FAMILY PROTEIN"/>
    <property type="match status" value="1"/>
</dbReference>